<name>A0A200R885_MACCD</name>
<dbReference type="InParanoid" id="A0A200R885"/>
<evidence type="ECO:0000259" key="2">
    <source>
        <dbReference type="PROSITE" id="PS50181"/>
    </source>
</evidence>
<feature type="compositionally biased region" description="Basic and acidic residues" evidence="1">
    <location>
        <begin position="8"/>
        <end position="18"/>
    </location>
</feature>
<sequence>MIRFKTLNQDRDENNDEKKKKKKRREVTEFQHQARGFGHGSMEIINHLPAEITLDILSRLPTQSVLLCSQVCKTWRTLLLATLFADMHLRRQLLQLFDHGHDEYHNHFNNAAAAASKMGLLFLIWSVDSKTCNNQIYYGEYDDDEKSSYKTLPRINHPFINGTHAIVGSCNGLICLSLPRGFVDPAYICNPVTKEYVNLSTFSIKNENRIGSTMFGFGYSPSTNKYKVVRIFYYPYNHPFVGRVQVYTLGDGRGWRDKGEINYSLQTSFEVYLQMDQLFIGWTRKGRL</sequence>
<dbReference type="InterPro" id="IPR036047">
    <property type="entry name" value="F-box-like_dom_sf"/>
</dbReference>
<evidence type="ECO:0000313" key="4">
    <source>
        <dbReference type="Proteomes" id="UP000195402"/>
    </source>
</evidence>
<dbReference type="Proteomes" id="UP000195402">
    <property type="component" value="Unassembled WGS sequence"/>
</dbReference>
<feature type="region of interest" description="Disordered" evidence="1">
    <location>
        <begin position="1"/>
        <end position="28"/>
    </location>
</feature>
<dbReference type="OMA" id="IRKSICH"/>
<proteinExistence type="predicted"/>
<dbReference type="InterPro" id="IPR001810">
    <property type="entry name" value="F-box_dom"/>
</dbReference>
<dbReference type="PANTHER" id="PTHR31672:SF13">
    <property type="entry name" value="F-BOX PROTEIN CPR30-LIKE"/>
    <property type="match status" value="1"/>
</dbReference>
<dbReference type="Pfam" id="PF12937">
    <property type="entry name" value="F-box-like"/>
    <property type="match status" value="1"/>
</dbReference>
<comment type="caution">
    <text evidence="3">The sequence shown here is derived from an EMBL/GenBank/DDBJ whole genome shotgun (WGS) entry which is preliminary data.</text>
</comment>
<dbReference type="Gene3D" id="1.20.1280.50">
    <property type="match status" value="1"/>
</dbReference>
<reference evidence="3 4" key="1">
    <citation type="journal article" date="2017" name="Mol. Plant">
        <title>The Genome of Medicinal Plant Macleaya cordata Provides New Insights into Benzylisoquinoline Alkaloids Metabolism.</title>
        <authorList>
            <person name="Liu X."/>
            <person name="Liu Y."/>
            <person name="Huang P."/>
            <person name="Ma Y."/>
            <person name="Qing Z."/>
            <person name="Tang Q."/>
            <person name="Cao H."/>
            <person name="Cheng P."/>
            <person name="Zheng Y."/>
            <person name="Yuan Z."/>
            <person name="Zhou Y."/>
            <person name="Liu J."/>
            <person name="Tang Z."/>
            <person name="Zhuo Y."/>
            <person name="Zhang Y."/>
            <person name="Yu L."/>
            <person name="Huang J."/>
            <person name="Yang P."/>
            <person name="Peng Q."/>
            <person name="Zhang J."/>
            <person name="Jiang W."/>
            <person name="Zhang Z."/>
            <person name="Lin K."/>
            <person name="Ro D.K."/>
            <person name="Chen X."/>
            <person name="Xiong X."/>
            <person name="Shang Y."/>
            <person name="Huang S."/>
            <person name="Zeng J."/>
        </authorList>
    </citation>
    <scope>NUCLEOTIDE SEQUENCE [LARGE SCALE GENOMIC DNA]</scope>
    <source>
        <strain evidence="4">cv. BLH2017</strain>
        <tissue evidence="3">Root</tissue>
    </source>
</reference>
<keyword evidence="4" id="KW-1185">Reference proteome</keyword>
<dbReference type="SMART" id="SM00256">
    <property type="entry name" value="FBOX"/>
    <property type="match status" value="1"/>
</dbReference>
<dbReference type="PANTHER" id="PTHR31672">
    <property type="entry name" value="BNACNNG10540D PROTEIN"/>
    <property type="match status" value="1"/>
</dbReference>
<dbReference type="PROSITE" id="PS50181">
    <property type="entry name" value="FBOX"/>
    <property type="match status" value="1"/>
</dbReference>
<dbReference type="EMBL" id="MVGT01000352">
    <property type="protein sequence ID" value="OVA18910.1"/>
    <property type="molecule type" value="Genomic_DNA"/>
</dbReference>
<dbReference type="InterPro" id="IPR013187">
    <property type="entry name" value="F-box-assoc_dom_typ3"/>
</dbReference>
<evidence type="ECO:0000256" key="1">
    <source>
        <dbReference type="SAM" id="MobiDB-lite"/>
    </source>
</evidence>
<dbReference type="InterPro" id="IPR050796">
    <property type="entry name" value="SCF_F-box_component"/>
</dbReference>
<feature type="domain" description="F-box" evidence="2">
    <location>
        <begin position="42"/>
        <end position="87"/>
    </location>
</feature>
<dbReference type="OrthoDB" id="610337at2759"/>
<organism evidence="3 4">
    <name type="scientific">Macleaya cordata</name>
    <name type="common">Five-seeded plume-poppy</name>
    <name type="synonym">Bocconia cordata</name>
    <dbReference type="NCBI Taxonomy" id="56857"/>
    <lineage>
        <taxon>Eukaryota</taxon>
        <taxon>Viridiplantae</taxon>
        <taxon>Streptophyta</taxon>
        <taxon>Embryophyta</taxon>
        <taxon>Tracheophyta</taxon>
        <taxon>Spermatophyta</taxon>
        <taxon>Magnoliopsida</taxon>
        <taxon>Ranunculales</taxon>
        <taxon>Papaveraceae</taxon>
        <taxon>Papaveroideae</taxon>
        <taxon>Macleaya</taxon>
    </lineage>
</organism>
<dbReference type="AlphaFoldDB" id="A0A200R885"/>
<dbReference type="STRING" id="56857.A0A200R885"/>
<accession>A0A200R885</accession>
<gene>
    <name evidence="3" type="ORF">BVC80_8939g41</name>
</gene>
<evidence type="ECO:0000313" key="3">
    <source>
        <dbReference type="EMBL" id="OVA18910.1"/>
    </source>
</evidence>
<dbReference type="InterPro" id="IPR017451">
    <property type="entry name" value="F-box-assoc_interact_dom"/>
</dbReference>
<dbReference type="NCBIfam" id="TIGR01640">
    <property type="entry name" value="F_box_assoc_1"/>
    <property type="match status" value="1"/>
</dbReference>
<dbReference type="Pfam" id="PF08268">
    <property type="entry name" value="FBA_3"/>
    <property type="match status" value="1"/>
</dbReference>
<dbReference type="SUPFAM" id="SSF81383">
    <property type="entry name" value="F-box domain"/>
    <property type="match status" value="1"/>
</dbReference>
<protein>
    <submittedName>
        <fullName evidence="3">F-box domain</fullName>
    </submittedName>
</protein>